<evidence type="ECO:0000313" key="12">
    <source>
        <dbReference type="EMBL" id="SNZ11035.1"/>
    </source>
</evidence>
<dbReference type="Gene3D" id="3.30.465.10">
    <property type="match status" value="1"/>
</dbReference>
<dbReference type="CDD" id="cd04590">
    <property type="entry name" value="CBS_pair_CorC_HlyC_assoc"/>
    <property type="match status" value="1"/>
</dbReference>
<dbReference type="InterPro" id="IPR002550">
    <property type="entry name" value="CNNM"/>
</dbReference>
<evidence type="ECO:0000256" key="6">
    <source>
        <dbReference type="ARBA" id="ARBA00023136"/>
    </source>
</evidence>
<evidence type="ECO:0000256" key="7">
    <source>
        <dbReference type="PROSITE-ProRule" id="PRU00703"/>
    </source>
</evidence>
<keyword evidence="13" id="KW-1185">Reference proteome</keyword>
<dbReference type="InterPro" id="IPR044751">
    <property type="entry name" value="Ion_transp-like_CBS"/>
</dbReference>
<dbReference type="GO" id="GO:0050660">
    <property type="term" value="F:flavin adenine dinucleotide binding"/>
    <property type="evidence" value="ECO:0007669"/>
    <property type="project" value="InterPro"/>
</dbReference>
<dbReference type="AlphaFoldDB" id="A0A285NNJ9"/>
<feature type="domain" description="CNNM transmembrane" evidence="11">
    <location>
        <begin position="4"/>
        <end position="189"/>
    </location>
</feature>
<feature type="domain" description="CBS" evidence="10">
    <location>
        <begin position="208"/>
        <end position="268"/>
    </location>
</feature>
<evidence type="ECO:0000256" key="4">
    <source>
        <dbReference type="ARBA" id="ARBA00022989"/>
    </source>
</evidence>
<feature type="transmembrane region" description="Helical" evidence="9">
    <location>
        <begin position="61"/>
        <end position="81"/>
    </location>
</feature>
<dbReference type="EMBL" id="OBEN01000001">
    <property type="protein sequence ID" value="SNZ11035.1"/>
    <property type="molecule type" value="Genomic_DNA"/>
</dbReference>
<dbReference type="Pfam" id="PF01595">
    <property type="entry name" value="CNNM"/>
    <property type="match status" value="1"/>
</dbReference>
<dbReference type="InterPro" id="IPR036318">
    <property type="entry name" value="FAD-bd_PCMH-like_sf"/>
</dbReference>
<dbReference type="PANTHER" id="PTHR22777">
    <property type="entry name" value="HEMOLYSIN-RELATED"/>
    <property type="match status" value="1"/>
</dbReference>
<evidence type="ECO:0000256" key="8">
    <source>
        <dbReference type="PROSITE-ProRule" id="PRU01193"/>
    </source>
</evidence>
<comment type="subcellular location">
    <subcellularLocation>
        <location evidence="1">Membrane</location>
        <topology evidence="1">Multi-pass membrane protein</topology>
    </subcellularLocation>
</comment>
<dbReference type="PANTHER" id="PTHR22777:SF17">
    <property type="entry name" value="UPF0053 PROTEIN SLL0260"/>
    <property type="match status" value="1"/>
</dbReference>
<keyword evidence="2 8" id="KW-0812">Transmembrane</keyword>
<evidence type="ECO:0000256" key="3">
    <source>
        <dbReference type="ARBA" id="ARBA00022737"/>
    </source>
</evidence>
<gene>
    <name evidence="12" type="ORF">SAMN06265353_0120</name>
</gene>
<dbReference type="OrthoDB" id="9798188at2"/>
<protein>
    <submittedName>
        <fullName evidence="12">Hemolysin, contains CBS domains</fullName>
    </submittedName>
</protein>
<dbReference type="Gene3D" id="3.10.580.10">
    <property type="entry name" value="CBS-domain"/>
    <property type="match status" value="1"/>
</dbReference>
<evidence type="ECO:0000256" key="2">
    <source>
        <dbReference type="ARBA" id="ARBA00022692"/>
    </source>
</evidence>
<dbReference type="PROSITE" id="PS51846">
    <property type="entry name" value="CNNM"/>
    <property type="match status" value="1"/>
</dbReference>
<dbReference type="SUPFAM" id="SSF56176">
    <property type="entry name" value="FAD-binding/transporter-associated domain-like"/>
    <property type="match status" value="1"/>
</dbReference>
<keyword evidence="5 7" id="KW-0129">CBS domain</keyword>
<dbReference type="InterPro" id="IPR000644">
    <property type="entry name" value="CBS_dom"/>
</dbReference>
<dbReference type="InterPro" id="IPR016169">
    <property type="entry name" value="FAD-bd_PCMH_sub2"/>
</dbReference>
<evidence type="ECO:0000259" key="10">
    <source>
        <dbReference type="PROSITE" id="PS51371"/>
    </source>
</evidence>
<dbReference type="FunFam" id="3.10.580.10:FF:000002">
    <property type="entry name" value="Magnesium/cobalt efflux protein CorC"/>
    <property type="match status" value="1"/>
</dbReference>
<proteinExistence type="predicted"/>
<dbReference type="SUPFAM" id="SSF54631">
    <property type="entry name" value="CBS-domain pair"/>
    <property type="match status" value="1"/>
</dbReference>
<feature type="transmembrane region" description="Helical" evidence="9">
    <location>
        <begin position="93"/>
        <end position="112"/>
    </location>
</feature>
<accession>A0A285NNJ9</accession>
<dbReference type="GO" id="GO:0005886">
    <property type="term" value="C:plasma membrane"/>
    <property type="evidence" value="ECO:0007669"/>
    <property type="project" value="TreeGrafter"/>
</dbReference>
<dbReference type="InterPro" id="IPR005170">
    <property type="entry name" value="Transptr-assoc_dom"/>
</dbReference>
<evidence type="ECO:0000256" key="9">
    <source>
        <dbReference type="SAM" id="Phobius"/>
    </source>
</evidence>
<dbReference type="RefSeq" id="WP_096600026.1">
    <property type="nucleotide sequence ID" value="NZ_OBEN01000001.1"/>
</dbReference>
<dbReference type="PROSITE" id="PS51371">
    <property type="entry name" value="CBS"/>
    <property type="match status" value="2"/>
</dbReference>
<dbReference type="Proteomes" id="UP000218627">
    <property type="component" value="Unassembled WGS sequence"/>
</dbReference>
<feature type="domain" description="CBS" evidence="10">
    <location>
        <begin position="271"/>
        <end position="327"/>
    </location>
</feature>
<keyword evidence="4 8" id="KW-1133">Transmembrane helix</keyword>
<keyword evidence="3" id="KW-0677">Repeat</keyword>
<feature type="transmembrane region" description="Helical" evidence="9">
    <location>
        <begin position="124"/>
        <end position="142"/>
    </location>
</feature>
<dbReference type="InterPro" id="IPR046342">
    <property type="entry name" value="CBS_dom_sf"/>
</dbReference>
<dbReference type="SMART" id="SM01091">
    <property type="entry name" value="CorC_HlyC"/>
    <property type="match status" value="1"/>
</dbReference>
<sequence>MEGSSLVTFTELSILLFLLFLSGFFASSEVVFFGANRYLLRRYSSKKLYKLLNKLLSKPRELLLSILIGNEVVNVLISSYGTKLFVDTFGKKGATFSALLISFLIFLFGEVIPKNLVLPFTTRLSLLYAPVFYVFHTAFLPIRKLFLAQIERILSFFEIEGIEEKRKTDQVFWEIFEMGHSAGLFSAEEREVVERAMSLDDLLVKEIMTPRPDIFALDEELTVAEVFEKIIEKKHSRIPVFKESLDNITGIVYVKDIIPFEENAGKKLKEFKRPALFVPEISSITALLKEMRSSGMQIAIVVGEHGEVSGLITLHDVLRRLLGSLPEVWEEDTVRISKGIYKVYGWADIEKVAKTVGFSLPEEYEYDTVGGFVMANLSKVPEEGDEFEYEGFKFVVDKMDGNRIVSLYIMATESEKV</sequence>
<feature type="transmembrane region" description="Helical" evidence="9">
    <location>
        <begin position="12"/>
        <end position="40"/>
    </location>
</feature>
<name>A0A285NNJ9_9AQUI</name>
<evidence type="ECO:0000313" key="13">
    <source>
        <dbReference type="Proteomes" id="UP000218627"/>
    </source>
</evidence>
<dbReference type="Pfam" id="PF03471">
    <property type="entry name" value="CorC_HlyC"/>
    <property type="match status" value="1"/>
</dbReference>
<evidence type="ECO:0000256" key="5">
    <source>
        <dbReference type="ARBA" id="ARBA00023122"/>
    </source>
</evidence>
<evidence type="ECO:0000259" key="11">
    <source>
        <dbReference type="PROSITE" id="PS51846"/>
    </source>
</evidence>
<evidence type="ECO:0000256" key="1">
    <source>
        <dbReference type="ARBA" id="ARBA00004141"/>
    </source>
</evidence>
<dbReference type="SMART" id="SM00116">
    <property type="entry name" value="CBS"/>
    <property type="match status" value="2"/>
</dbReference>
<organism evidence="12 13">
    <name type="scientific">Hydrogenobacter hydrogenophilus</name>
    <dbReference type="NCBI Taxonomy" id="35835"/>
    <lineage>
        <taxon>Bacteria</taxon>
        <taxon>Pseudomonadati</taxon>
        <taxon>Aquificota</taxon>
        <taxon>Aquificia</taxon>
        <taxon>Aquificales</taxon>
        <taxon>Aquificaceae</taxon>
        <taxon>Hydrogenobacter</taxon>
    </lineage>
</organism>
<reference evidence="13" key="1">
    <citation type="submission" date="2017-09" db="EMBL/GenBank/DDBJ databases">
        <authorList>
            <person name="Varghese N."/>
            <person name="Submissions S."/>
        </authorList>
    </citation>
    <scope>NUCLEOTIDE SEQUENCE [LARGE SCALE GENOMIC DNA]</scope>
    <source>
        <strain evidence="13">DSM 2913</strain>
    </source>
</reference>
<dbReference type="Pfam" id="PF00571">
    <property type="entry name" value="CBS"/>
    <property type="match status" value="2"/>
</dbReference>
<keyword evidence="6 8" id="KW-0472">Membrane</keyword>